<evidence type="ECO:0000313" key="1">
    <source>
        <dbReference type="EMBL" id="KKM22565.1"/>
    </source>
</evidence>
<sequence>MTDNEWLGQVAARAYMRSRNRENAVALMIHDSEREITIEAGRTLWEAIDHYADVSPNEDAALDRQNP</sequence>
<protein>
    <submittedName>
        <fullName evidence="1">Uncharacterized protein</fullName>
    </submittedName>
</protein>
<proteinExistence type="predicted"/>
<accession>A0A0F9L4A6</accession>
<gene>
    <name evidence="1" type="ORF">LCGC14_1624040</name>
</gene>
<organism evidence="1">
    <name type="scientific">marine sediment metagenome</name>
    <dbReference type="NCBI Taxonomy" id="412755"/>
    <lineage>
        <taxon>unclassified sequences</taxon>
        <taxon>metagenomes</taxon>
        <taxon>ecological metagenomes</taxon>
    </lineage>
</organism>
<comment type="caution">
    <text evidence="1">The sequence shown here is derived from an EMBL/GenBank/DDBJ whole genome shotgun (WGS) entry which is preliminary data.</text>
</comment>
<dbReference type="AlphaFoldDB" id="A0A0F9L4A6"/>
<reference evidence="1" key="1">
    <citation type="journal article" date="2015" name="Nature">
        <title>Complex archaea that bridge the gap between prokaryotes and eukaryotes.</title>
        <authorList>
            <person name="Spang A."/>
            <person name="Saw J.H."/>
            <person name="Jorgensen S.L."/>
            <person name="Zaremba-Niedzwiedzka K."/>
            <person name="Martijn J."/>
            <person name="Lind A.E."/>
            <person name="van Eijk R."/>
            <person name="Schleper C."/>
            <person name="Guy L."/>
            <person name="Ettema T.J."/>
        </authorList>
    </citation>
    <scope>NUCLEOTIDE SEQUENCE</scope>
</reference>
<name>A0A0F9L4A6_9ZZZZ</name>
<dbReference type="EMBL" id="LAZR01013308">
    <property type="protein sequence ID" value="KKM22565.1"/>
    <property type="molecule type" value="Genomic_DNA"/>
</dbReference>